<dbReference type="AlphaFoldDB" id="A0A9I9DHZ4"/>
<dbReference type="Gramene" id="MELO3C018278.2.1">
    <property type="protein sequence ID" value="MELO3C018278.2.1"/>
    <property type="gene ID" value="MELO3C018278.2"/>
</dbReference>
<proteinExistence type="predicted"/>
<accession>A0A9I9DHZ4</accession>
<protein>
    <submittedName>
        <fullName evidence="1">Uncharacterized protein</fullName>
    </submittedName>
</protein>
<organism evidence="1">
    <name type="scientific">Cucumis melo</name>
    <name type="common">Muskmelon</name>
    <dbReference type="NCBI Taxonomy" id="3656"/>
    <lineage>
        <taxon>Eukaryota</taxon>
        <taxon>Viridiplantae</taxon>
        <taxon>Streptophyta</taxon>
        <taxon>Embryophyta</taxon>
        <taxon>Tracheophyta</taxon>
        <taxon>Spermatophyta</taxon>
        <taxon>Magnoliopsida</taxon>
        <taxon>eudicotyledons</taxon>
        <taxon>Gunneridae</taxon>
        <taxon>Pentapetalae</taxon>
        <taxon>rosids</taxon>
        <taxon>fabids</taxon>
        <taxon>Cucurbitales</taxon>
        <taxon>Cucurbitaceae</taxon>
        <taxon>Benincaseae</taxon>
        <taxon>Cucumis</taxon>
    </lineage>
</organism>
<reference evidence="1" key="1">
    <citation type="submission" date="2023-03" db="UniProtKB">
        <authorList>
            <consortium name="EnsemblPlants"/>
        </authorList>
    </citation>
    <scope>IDENTIFICATION</scope>
</reference>
<sequence length="57" mass="6476">MAKKLERNHDEDSTGLGVLIEWLGNLMEKRSMRFTWCGEQSNQLWALLGEAKNAGLV</sequence>
<name>A0A9I9DHZ4_CUCME</name>
<dbReference type="EnsemblPlants" id="MELO3C018278.2.1">
    <property type="protein sequence ID" value="MELO3C018278.2.1"/>
    <property type="gene ID" value="MELO3C018278.2"/>
</dbReference>
<evidence type="ECO:0000313" key="1">
    <source>
        <dbReference type="EnsemblPlants" id="MELO3C018278.2.1"/>
    </source>
</evidence>